<gene>
    <name evidence="3" type="ORF">SOCEGT47_034200</name>
</gene>
<organism evidence="3 4">
    <name type="scientific">Sorangium cellulosum</name>
    <name type="common">Polyangium cellulosum</name>
    <dbReference type="NCBI Taxonomy" id="56"/>
    <lineage>
        <taxon>Bacteria</taxon>
        <taxon>Pseudomonadati</taxon>
        <taxon>Myxococcota</taxon>
        <taxon>Polyangia</taxon>
        <taxon>Polyangiales</taxon>
        <taxon>Polyangiaceae</taxon>
        <taxon>Sorangium</taxon>
    </lineage>
</organism>
<accession>A0A4P2Q129</accession>
<evidence type="ECO:0008006" key="5">
    <source>
        <dbReference type="Google" id="ProtNLM"/>
    </source>
</evidence>
<protein>
    <recommendedName>
        <fullName evidence="5">Secreted protein</fullName>
    </recommendedName>
</protein>
<evidence type="ECO:0000256" key="2">
    <source>
        <dbReference type="SAM" id="SignalP"/>
    </source>
</evidence>
<name>A0A4P2Q129_SORCE</name>
<dbReference type="EMBL" id="CP012670">
    <property type="protein sequence ID" value="AUX22904.1"/>
    <property type="molecule type" value="Genomic_DNA"/>
</dbReference>
<dbReference type="Proteomes" id="UP000295781">
    <property type="component" value="Chromosome"/>
</dbReference>
<reference evidence="3 4" key="1">
    <citation type="submission" date="2015-09" db="EMBL/GenBank/DDBJ databases">
        <title>Sorangium comparison.</title>
        <authorList>
            <person name="Zaburannyi N."/>
            <person name="Bunk B."/>
            <person name="Overmann J."/>
            <person name="Mueller R."/>
        </authorList>
    </citation>
    <scope>NUCLEOTIDE SEQUENCE [LARGE SCALE GENOMIC DNA]</scope>
    <source>
        <strain evidence="3 4">So ceGT47</strain>
    </source>
</reference>
<feature type="region of interest" description="Disordered" evidence="1">
    <location>
        <begin position="27"/>
        <end position="102"/>
    </location>
</feature>
<dbReference type="AlphaFoldDB" id="A0A4P2Q129"/>
<evidence type="ECO:0000256" key="1">
    <source>
        <dbReference type="SAM" id="MobiDB-lite"/>
    </source>
</evidence>
<proteinExistence type="predicted"/>
<evidence type="ECO:0000313" key="4">
    <source>
        <dbReference type="Proteomes" id="UP000295781"/>
    </source>
</evidence>
<feature type="compositionally biased region" description="Pro residues" evidence="1">
    <location>
        <begin position="67"/>
        <end position="83"/>
    </location>
</feature>
<feature type="compositionally biased region" description="Low complexity" evidence="1">
    <location>
        <begin position="91"/>
        <end position="102"/>
    </location>
</feature>
<feature type="chain" id="PRO_5020208113" description="Secreted protein" evidence="2">
    <location>
        <begin position="26"/>
        <end position="102"/>
    </location>
</feature>
<feature type="compositionally biased region" description="Pro residues" evidence="1">
    <location>
        <begin position="37"/>
        <end position="48"/>
    </location>
</feature>
<feature type="compositionally biased region" description="Low complexity" evidence="1">
    <location>
        <begin position="51"/>
        <end position="66"/>
    </location>
</feature>
<keyword evidence="2" id="KW-0732">Signal</keyword>
<dbReference type="RefSeq" id="WP_207213848.1">
    <property type="nucleotide sequence ID" value="NZ_CP012670.1"/>
</dbReference>
<sequence length="102" mass="9900">MTRAARPRRAPALLAGALLAALAPAACGGGDVAEDAPAPPSTGIPVAPPNARGAPLELAPPAASAPAPLPQPFRHAPYPPVAPETPEDPAPAEGAAESGVQL</sequence>
<evidence type="ECO:0000313" key="3">
    <source>
        <dbReference type="EMBL" id="AUX22904.1"/>
    </source>
</evidence>
<feature type="signal peptide" evidence="2">
    <location>
        <begin position="1"/>
        <end position="25"/>
    </location>
</feature>